<evidence type="ECO:0000313" key="3">
    <source>
        <dbReference type="Proteomes" id="UP000218542"/>
    </source>
</evidence>
<dbReference type="PROSITE" id="PS50005">
    <property type="entry name" value="TPR"/>
    <property type="match status" value="1"/>
</dbReference>
<evidence type="ECO:0000256" key="1">
    <source>
        <dbReference type="PROSITE-ProRule" id="PRU00339"/>
    </source>
</evidence>
<dbReference type="PANTHER" id="PTHR44177">
    <property type="entry name" value="TETRATRICOPEPTIDE REPEAT PROTEIN 8"/>
    <property type="match status" value="1"/>
</dbReference>
<dbReference type="OrthoDB" id="207300at2"/>
<dbReference type="AlphaFoldDB" id="A0A286TVA6"/>
<dbReference type="SMART" id="SM00028">
    <property type="entry name" value="TPR"/>
    <property type="match status" value="2"/>
</dbReference>
<feature type="repeat" description="TPR" evidence="1">
    <location>
        <begin position="35"/>
        <end position="68"/>
    </location>
</feature>
<gene>
    <name evidence="2" type="ORF">SCALIN_C04_0306</name>
</gene>
<dbReference type="Gene3D" id="1.25.40.10">
    <property type="entry name" value="Tetratricopeptide repeat domain"/>
    <property type="match status" value="1"/>
</dbReference>
<organism evidence="2 3">
    <name type="scientific">Candidatus Scalindua japonica</name>
    <dbReference type="NCBI Taxonomy" id="1284222"/>
    <lineage>
        <taxon>Bacteria</taxon>
        <taxon>Pseudomonadati</taxon>
        <taxon>Planctomycetota</taxon>
        <taxon>Candidatus Brocadiia</taxon>
        <taxon>Candidatus Brocadiales</taxon>
        <taxon>Candidatus Scalinduaceae</taxon>
        <taxon>Candidatus Scalindua</taxon>
    </lineage>
</organism>
<accession>A0A286TVA6</accession>
<reference evidence="3" key="1">
    <citation type="journal article" date="2017" name="Environ. Microbiol. Rep.">
        <title>Genetic Diversity of Marine Anaerobic Ammonium-Oxidizing Bacteria as Revealed by Genomic and Proteomic Analyses of 'Candidatus Scalindua japonica'.</title>
        <authorList>
            <person name="Oshiki M."/>
            <person name="Mizuto K."/>
            <person name="Kimura Z."/>
            <person name="Kindaichi T."/>
            <person name="Satoh H."/>
            <person name="Okabe S."/>
        </authorList>
    </citation>
    <scope>NUCLEOTIDE SEQUENCE [LARGE SCALE GENOMIC DNA]</scope>
    <source>
        <strain evidence="3">husup-a2</strain>
    </source>
</reference>
<dbReference type="InterPro" id="IPR019734">
    <property type="entry name" value="TPR_rpt"/>
</dbReference>
<dbReference type="SUPFAM" id="SSF48452">
    <property type="entry name" value="TPR-like"/>
    <property type="match status" value="1"/>
</dbReference>
<comment type="caution">
    <text evidence="2">The sequence shown here is derived from an EMBL/GenBank/DDBJ whole genome shotgun (WGS) entry which is preliminary data.</text>
</comment>
<dbReference type="InterPro" id="IPR011990">
    <property type="entry name" value="TPR-like_helical_dom_sf"/>
</dbReference>
<keyword evidence="1" id="KW-0802">TPR repeat</keyword>
<dbReference type="RefSeq" id="WP_096892948.1">
    <property type="nucleotide sequence ID" value="NZ_BAOS01000004.1"/>
</dbReference>
<protein>
    <submittedName>
        <fullName evidence="2">Uncharacterized protein</fullName>
    </submittedName>
</protein>
<name>A0A286TVA6_9BACT</name>
<dbReference type="Pfam" id="PF00515">
    <property type="entry name" value="TPR_1"/>
    <property type="match status" value="1"/>
</dbReference>
<dbReference type="PANTHER" id="PTHR44177:SF1">
    <property type="entry name" value="TETRATRICOPEPTIDE REPEAT PROTEIN 8"/>
    <property type="match status" value="1"/>
</dbReference>
<dbReference type="PROSITE" id="PS50293">
    <property type="entry name" value="TPR_REGION"/>
    <property type="match status" value="1"/>
</dbReference>
<keyword evidence="3" id="KW-1185">Reference proteome</keyword>
<evidence type="ECO:0000313" key="2">
    <source>
        <dbReference type="EMBL" id="GAX59818.1"/>
    </source>
</evidence>
<dbReference type="Proteomes" id="UP000218542">
    <property type="component" value="Unassembled WGS sequence"/>
</dbReference>
<dbReference type="InterPro" id="IPR028796">
    <property type="entry name" value="BBS8"/>
</dbReference>
<dbReference type="EMBL" id="BAOS01000004">
    <property type="protein sequence ID" value="GAX59818.1"/>
    <property type="molecule type" value="Genomic_DNA"/>
</dbReference>
<sequence>MNNMLTEGETLFADGKINEAEECFVFLIEHDSYCKEAYNNLGVIAFQKDDKVKAIDYFTRSLEIDPLYRDTIVNYTNLLISLDQPQIAIPLLEKVVELNPEDKETKQLLDDIRHLHPTNI</sequence>
<proteinExistence type="predicted"/>